<evidence type="ECO:0000313" key="2">
    <source>
        <dbReference type="Proteomes" id="UP000285138"/>
    </source>
</evidence>
<dbReference type="InterPro" id="IPR038071">
    <property type="entry name" value="UROD/MetE-like_sf"/>
</dbReference>
<protein>
    <recommendedName>
        <fullName evidence="3">Methionine synthase</fullName>
    </recommendedName>
</protein>
<evidence type="ECO:0000313" key="1">
    <source>
        <dbReference type="EMBL" id="RQD73105.1"/>
    </source>
</evidence>
<accession>A0A424Y9L6</accession>
<organism evidence="1 2">
    <name type="scientific">Candidatus Syntrophonatronum acetioxidans</name>
    <dbReference type="NCBI Taxonomy" id="1795816"/>
    <lineage>
        <taxon>Bacteria</taxon>
        <taxon>Bacillati</taxon>
        <taxon>Bacillota</taxon>
        <taxon>Clostridia</taxon>
        <taxon>Eubacteriales</taxon>
        <taxon>Syntrophomonadaceae</taxon>
        <taxon>Candidatus Syntrophonatronum</taxon>
    </lineage>
</organism>
<evidence type="ECO:0008006" key="3">
    <source>
        <dbReference type="Google" id="ProtNLM"/>
    </source>
</evidence>
<dbReference type="AlphaFoldDB" id="A0A424Y9L6"/>
<name>A0A424Y9L6_9FIRM</name>
<proteinExistence type="predicted"/>
<dbReference type="EMBL" id="QZAA01000278">
    <property type="protein sequence ID" value="RQD73105.1"/>
    <property type="molecule type" value="Genomic_DNA"/>
</dbReference>
<dbReference type="Gene3D" id="3.20.20.210">
    <property type="match status" value="1"/>
</dbReference>
<dbReference type="Proteomes" id="UP000285138">
    <property type="component" value="Unassembled WGS sequence"/>
</dbReference>
<reference evidence="1 2" key="1">
    <citation type="submission" date="2018-08" db="EMBL/GenBank/DDBJ databases">
        <title>The metabolism and importance of syntrophic acetate oxidation coupled to methane or sulfide production in haloalkaline environments.</title>
        <authorList>
            <person name="Timmers P.H.A."/>
            <person name="Vavourakis C.D."/>
            <person name="Sorokin D.Y."/>
            <person name="Sinninghe Damste J.S."/>
            <person name="Muyzer G."/>
            <person name="Stams A.J.M."/>
            <person name="Plugge C.M."/>
        </authorList>
    </citation>
    <scope>NUCLEOTIDE SEQUENCE [LARGE SCALE GENOMIC DNA]</scope>
    <source>
        <strain evidence="1">MSAO_Bac1</strain>
    </source>
</reference>
<dbReference type="SUPFAM" id="SSF51726">
    <property type="entry name" value="UROD/MetE-like"/>
    <property type="match status" value="1"/>
</dbReference>
<sequence>MDLKGDCQTTAMGIMPHQDIERALELSLSLDIPFWPQLPRVSFFEDMYAQLSEHFPGIILDTDKRNIKFSLEKFYEEIDQLLANWDNEEYFRLSTDYSLLFHKFLDLDLSPYQYIRGQSIGPVSYGLKILDQNKKSMIYHEEVRGIIFDFVAKKVQAQYNEMKNKHEGAFVWVDEPGLQMIFMAYTGYTSDKAFKDYQAFLDKFPGPKGVHLCGNPDWSFLLQLDLDILSLDVLAWGQVFSGYREEVKEFLDKGGIISWGITPTLTEEYEKENLKTMIDKLEDIWNNLEREGVSRQQILAQSWLAPARCCLVNADKELTVEKSFDLLKSVADHYKKEL</sequence>
<comment type="caution">
    <text evidence="1">The sequence shown here is derived from an EMBL/GenBank/DDBJ whole genome shotgun (WGS) entry which is preliminary data.</text>
</comment>
<gene>
    <name evidence="1" type="ORF">D5R97_09870</name>
</gene>